<dbReference type="AlphaFoldDB" id="A0AAV2S0N6"/>
<organism evidence="2 3">
    <name type="scientific">Meganyctiphanes norvegica</name>
    <name type="common">Northern krill</name>
    <name type="synonym">Thysanopoda norvegica</name>
    <dbReference type="NCBI Taxonomy" id="48144"/>
    <lineage>
        <taxon>Eukaryota</taxon>
        <taxon>Metazoa</taxon>
        <taxon>Ecdysozoa</taxon>
        <taxon>Arthropoda</taxon>
        <taxon>Crustacea</taxon>
        <taxon>Multicrustacea</taxon>
        <taxon>Malacostraca</taxon>
        <taxon>Eumalacostraca</taxon>
        <taxon>Eucarida</taxon>
        <taxon>Euphausiacea</taxon>
        <taxon>Euphausiidae</taxon>
        <taxon>Meganyctiphanes</taxon>
    </lineage>
</organism>
<feature type="compositionally biased region" description="Polar residues" evidence="1">
    <location>
        <begin position="331"/>
        <end position="356"/>
    </location>
</feature>
<accession>A0AAV2S0N6</accession>
<sequence length="446" mass="50583">MDNMNNAIEGFRRRTRYDSGDNLDYLPSQEEDVFSFRQLQLHQHKKKTSNRQKQQIKQRTSMYDKIVAELSQNPNSDHLQLVGSSQDLDKNGENENQSITPSSMSGNNHLLSRHLSIPEDRLSTYDRIVNELSIDRSRSIDGSVSVIGGDIVDNLNTNEDGTGLILDDYDQLKNKEFPDVVQESHVPPLIVPNFVTLDMLNEQNTNTINTESGRMNYYTSKEMKNYVNNMSKLQVEGTYDDHMLNQENKEFSQICDQNLVNQVSSMNIYPTGLPKDESIVNNQLSNLNSYSLNSNARLYENSNQHLSTNWSDHGNQNLNSSDMLSIDHQESQSSKYNSVPHSTFNSLELNNNQSDKQNAKERRSNSLIEYLSPSTNVSWVGSTSSQNFREHDGAESLAESSSKEWGMSGAIKGIITGVFGEKVNQTSPERAQQVKEIADLNIIFRY</sequence>
<name>A0AAV2S0N6_MEGNR</name>
<proteinExistence type="predicted"/>
<feature type="region of interest" description="Disordered" evidence="1">
    <location>
        <begin position="73"/>
        <end position="107"/>
    </location>
</feature>
<comment type="caution">
    <text evidence="2">The sequence shown here is derived from an EMBL/GenBank/DDBJ whole genome shotgun (WGS) entry which is preliminary data.</text>
</comment>
<feature type="region of interest" description="Disordered" evidence="1">
    <location>
        <begin position="327"/>
        <end position="363"/>
    </location>
</feature>
<protein>
    <submittedName>
        <fullName evidence="2">Uncharacterized protein</fullName>
    </submittedName>
</protein>
<evidence type="ECO:0000313" key="3">
    <source>
        <dbReference type="Proteomes" id="UP001497623"/>
    </source>
</evidence>
<dbReference type="Proteomes" id="UP001497623">
    <property type="component" value="Unassembled WGS sequence"/>
</dbReference>
<gene>
    <name evidence="2" type="ORF">MNOR_LOCUS30693</name>
</gene>
<feature type="compositionally biased region" description="Polar residues" evidence="1">
    <location>
        <begin position="73"/>
        <end position="86"/>
    </location>
</feature>
<dbReference type="EMBL" id="CAXKWB010038070">
    <property type="protein sequence ID" value="CAL4151166.1"/>
    <property type="molecule type" value="Genomic_DNA"/>
</dbReference>
<reference evidence="2 3" key="1">
    <citation type="submission" date="2024-05" db="EMBL/GenBank/DDBJ databases">
        <authorList>
            <person name="Wallberg A."/>
        </authorList>
    </citation>
    <scope>NUCLEOTIDE SEQUENCE [LARGE SCALE GENOMIC DNA]</scope>
</reference>
<evidence type="ECO:0000313" key="2">
    <source>
        <dbReference type="EMBL" id="CAL4151166.1"/>
    </source>
</evidence>
<keyword evidence="3" id="KW-1185">Reference proteome</keyword>
<evidence type="ECO:0000256" key="1">
    <source>
        <dbReference type="SAM" id="MobiDB-lite"/>
    </source>
</evidence>
<feature type="compositionally biased region" description="Polar residues" evidence="1">
    <location>
        <begin position="94"/>
        <end position="107"/>
    </location>
</feature>